<evidence type="ECO:0000313" key="7">
    <source>
        <dbReference type="EMBL" id="KAG7575494.1"/>
    </source>
</evidence>
<dbReference type="InterPro" id="IPR012590">
    <property type="entry name" value="POPLD_dom"/>
</dbReference>
<dbReference type="Pfam" id="PF08170">
    <property type="entry name" value="POPLD"/>
    <property type="match status" value="1"/>
</dbReference>
<evidence type="ECO:0000256" key="4">
    <source>
        <dbReference type="SAM" id="MobiDB-lite"/>
    </source>
</evidence>
<dbReference type="Pfam" id="PF06978">
    <property type="entry name" value="POP1_N"/>
    <property type="match status" value="2"/>
</dbReference>
<dbReference type="PANTHER" id="PTHR22731">
    <property type="entry name" value="RIBONUCLEASES P/MRP PROTEIN SUBUNIT POP1"/>
    <property type="match status" value="1"/>
</dbReference>
<dbReference type="Proteomes" id="UP000812966">
    <property type="component" value="Unassembled WGS sequence"/>
</dbReference>
<evidence type="ECO:0000256" key="3">
    <source>
        <dbReference type="ARBA" id="ARBA00023242"/>
    </source>
</evidence>
<gene>
    <name evidence="7" type="ORF">FFLO_00313</name>
</gene>
<evidence type="ECO:0008006" key="9">
    <source>
        <dbReference type="Google" id="ProtNLM"/>
    </source>
</evidence>
<dbReference type="AlphaFoldDB" id="A0A8K0NR36"/>
<dbReference type="EMBL" id="JABELV010000003">
    <property type="protein sequence ID" value="KAG7575494.1"/>
    <property type="molecule type" value="Genomic_DNA"/>
</dbReference>
<dbReference type="PANTHER" id="PTHR22731:SF3">
    <property type="entry name" value="RIBONUCLEASES P_MRP PROTEIN SUBUNIT POP1"/>
    <property type="match status" value="1"/>
</dbReference>
<evidence type="ECO:0000313" key="8">
    <source>
        <dbReference type="Proteomes" id="UP000812966"/>
    </source>
</evidence>
<proteinExistence type="predicted"/>
<organism evidence="7 8">
    <name type="scientific">Filobasidium floriforme</name>
    <dbReference type="NCBI Taxonomy" id="5210"/>
    <lineage>
        <taxon>Eukaryota</taxon>
        <taxon>Fungi</taxon>
        <taxon>Dikarya</taxon>
        <taxon>Basidiomycota</taxon>
        <taxon>Agaricomycotina</taxon>
        <taxon>Tremellomycetes</taxon>
        <taxon>Filobasidiales</taxon>
        <taxon>Filobasidiaceae</taxon>
        <taxon>Filobasidium</taxon>
    </lineage>
</organism>
<feature type="region of interest" description="Disordered" evidence="4">
    <location>
        <begin position="415"/>
        <end position="439"/>
    </location>
</feature>
<dbReference type="GO" id="GO:0000172">
    <property type="term" value="C:ribonuclease MRP complex"/>
    <property type="evidence" value="ECO:0007669"/>
    <property type="project" value="InterPro"/>
</dbReference>
<feature type="domain" description="Pop1 N-terminal" evidence="5">
    <location>
        <begin position="52"/>
        <end position="128"/>
    </location>
</feature>
<keyword evidence="2" id="KW-0819">tRNA processing</keyword>
<evidence type="ECO:0000256" key="2">
    <source>
        <dbReference type="ARBA" id="ARBA00022694"/>
    </source>
</evidence>
<comment type="subcellular location">
    <subcellularLocation>
        <location evidence="1">Nucleus</location>
    </subcellularLocation>
</comment>
<dbReference type="GO" id="GO:0005655">
    <property type="term" value="C:nucleolar ribonuclease P complex"/>
    <property type="evidence" value="ECO:0007669"/>
    <property type="project" value="InterPro"/>
</dbReference>
<sequence length="784" mass="88293">MANRRQMPGDKQIQRTFDNMSTERKVEQAGQGVASILKANRPLPGSIDVDKFITSRAFEIYGMKRAQKQASADMTTRAFQSLPRHLRRRAASHNPRRVPKRLRDKATFEIDKGDKTVKMQRKKAEKRRKNGIKGMSVTDRWLGRQQSKRWLETHVWHAKRCKMITRWAYRLASTPTAKCHRPAHRAAHNGCIIGDVSFYAIVQLEGAVGELRGALSGVVGGNGWGGSRYESGARMGKTMLHHYKQWPLGMIGPAEILWQSSSTPTARKQVWVRFHPAMFPEAWEAIRSSVSGWYEQGSSTTPGKGEQGTIVMKDLRGDICAFELMGPRSASVLRGVMGLVKDQTLRSDASAVEPDLDAMAVDDEEILQGEQEDDPDEVSDSAKKRFWTGMKYVQSSGQLSEGMVVGLRVHDPRLRFPPRNARPAQALGEDQSPPDPVFPSPELAESALWDEAVRGSLLKPRYRKADLDRRRNELGIPGLRLQPRKDDDRVPILLVQKSLICETTNEDQAAAVHGYTIFLPAGWAMPFWQSFVFTGSTISGLEERDTQYLEAGLPSFPKCFPQTRSGEDWRTEELTERKRRWDRRPPGKRMEYGVVGVDKPWDIEWASSLGLSEEAKPWLVPDWLLQGFQASLRPDKEDQKTMFWRIADKCRQALRIEPFPISKRNPAWQAALIHVTISTVGRGSPKDFAEIHNIGECELSSLKDNKDVGELQAPKPETGSVRLGHVLAGTQSLARGRGHGIAAVALHRFLELPVLKLGKTHGRLVKIRNPEGLIWKYAFVHILK</sequence>
<name>A0A8K0NR36_9TREE</name>
<dbReference type="InterPro" id="IPR009723">
    <property type="entry name" value="Pop1_N"/>
</dbReference>
<keyword evidence="8" id="KW-1185">Reference proteome</keyword>
<dbReference type="GO" id="GO:0001682">
    <property type="term" value="P:tRNA 5'-leader removal"/>
    <property type="evidence" value="ECO:0007669"/>
    <property type="project" value="InterPro"/>
</dbReference>
<feature type="domain" description="Pop1 N-terminal" evidence="5">
    <location>
        <begin position="140"/>
        <end position="206"/>
    </location>
</feature>
<protein>
    <recommendedName>
        <fullName evidence="9">POPLD-domain-containing protein</fullName>
    </recommendedName>
</protein>
<comment type="caution">
    <text evidence="7">The sequence shown here is derived from an EMBL/GenBank/DDBJ whole genome shotgun (WGS) entry which is preliminary data.</text>
</comment>
<evidence type="ECO:0000259" key="5">
    <source>
        <dbReference type="Pfam" id="PF06978"/>
    </source>
</evidence>
<keyword evidence="3" id="KW-0539">Nucleus</keyword>
<dbReference type="InterPro" id="IPR039182">
    <property type="entry name" value="Pop1"/>
</dbReference>
<reference evidence="7" key="1">
    <citation type="submission" date="2020-04" db="EMBL/GenBank/DDBJ databases">
        <title>Analysis of mating type loci in Filobasidium floriforme.</title>
        <authorList>
            <person name="Nowrousian M."/>
        </authorList>
    </citation>
    <scope>NUCLEOTIDE SEQUENCE</scope>
    <source>
        <strain evidence="7">CBS 6242</strain>
    </source>
</reference>
<dbReference type="OrthoDB" id="442863at2759"/>
<feature type="domain" description="POPLD" evidence="6">
    <location>
        <begin position="514"/>
        <end position="605"/>
    </location>
</feature>
<evidence type="ECO:0000259" key="6">
    <source>
        <dbReference type="Pfam" id="PF08170"/>
    </source>
</evidence>
<accession>A0A8K0NR36</accession>
<evidence type="ECO:0000256" key="1">
    <source>
        <dbReference type="ARBA" id="ARBA00004123"/>
    </source>
</evidence>